<comment type="caution">
    <text evidence="5">The sequence shown here is derived from an EMBL/GenBank/DDBJ whole genome shotgun (WGS) entry which is preliminary data.</text>
</comment>
<accession>A0A4R0H3P7</accession>
<evidence type="ECO:0000313" key="6">
    <source>
        <dbReference type="Proteomes" id="UP000292346"/>
    </source>
</evidence>
<dbReference type="PRINTS" id="PR00038">
    <property type="entry name" value="HTHLUXR"/>
</dbReference>
<dbReference type="InterPro" id="IPR036388">
    <property type="entry name" value="WH-like_DNA-bd_sf"/>
</dbReference>
<dbReference type="OrthoDB" id="27092at2"/>
<dbReference type="Gene3D" id="1.25.40.10">
    <property type="entry name" value="Tetratricopeptide repeat domain"/>
    <property type="match status" value="2"/>
</dbReference>
<dbReference type="Proteomes" id="UP000292346">
    <property type="component" value="Unassembled WGS sequence"/>
</dbReference>
<dbReference type="Gene3D" id="1.10.10.10">
    <property type="entry name" value="Winged helix-like DNA-binding domain superfamily/Winged helix DNA-binding domain"/>
    <property type="match status" value="1"/>
</dbReference>
<evidence type="ECO:0000313" key="5">
    <source>
        <dbReference type="EMBL" id="TCC02992.1"/>
    </source>
</evidence>
<dbReference type="SUPFAM" id="SSF46894">
    <property type="entry name" value="C-terminal effector domain of the bipartite response regulators"/>
    <property type="match status" value="1"/>
</dbReference>
<dbReference type="SMART" id="SM00421">
    <property type="entry name" value="HTH_LUXR"/>
    <property type="match status" value="1"/>
</dbReference>
<dbReference type="InterPro" id="IPR000792">
    <property type="entry name" value="Tscrpt_reg_LuxR_C"/>
</dbReference>
<dbReference type="Pfam" id="PF00196">
    <property type="entry name" value="GerE"/>
    <property type="match status" value="1"/>
</dbReference>
<dbReference type="SUPFAM" id="SSF48452">
    <property type="entry name" value="TPR-like"/>
    <property type="match status" value="1"/>
</dbReference>
<dbReference type="RefSeq" id="WP_131347187.1">
    <property type="nucleotide sequence ID" value="NZ_SJJZ01000005.1"/>
</dbReference>
<evidence type="ECO:0000256" key="1">
    <source>
        <dbReference type="ARBA" id="ARBA00023015"/>
    </source>
</evidence>
<dbReference type="GO" id="GO:0006355">
    <property type="term" value="P:regulation of DNA-templated transcription"/>
    <property type="evidence" value="ECO:0007669"/>
    <property type="project" value="InterPro"/>
</dbReference>
<proteinExistence type="predicted"/>
<dbReference type="PANTHER" id="PTHR44688:SF16">
    <property type="entry name" value="DNA-BINDING TRANSCRIPTIONAL ACTIVATOR DEVR_DOSR"/>
    <property type="match status" value="1"/>
</dbReference>
<dbReference type="InterPro" id="IPR011990">
    <property type="entry name" value="TPR-like_helical_dom_sf"/>
</dbReference>
<evidence type="ECO:0000256" key="3">
    <source>
        <dbReference type="ARBA" id="ARBA00023163"/>
    </source>
</evidence>
<sequence>MEEIDGLLAAGEQALGDGEWIAARTAFDSAVSREASAAGLSGLGDAHWWLGDTRAAFACWERAYALFSRSDPARAVFTALGLSLLYDANFGHRAAAQGWAARAVRIASQVGDPVVVAWASLAQAGSTDDPARVVSSAEAAYDVAVSVGEHDLELCALSLWGSALVNLGQVLEGMALLDEALAGALGGEGARPDTVVFTSCLLMRSCVRGGDFLRVVQWTRSLDGFIERYGCPYLHATCRASYGAVLVSIGDWPRAETELTAATELARDAMPAIRAEAAAFLAELRLGQGQFAEARRLLTGFEDRPVVQPLLAALYLAAGETAMVVSLVRRQLDSAHPLEEARLREVLGSACLAAGDIAGAAAEAEQLTALGTATDSGLIAARAARLCGRALTAQGKSREAVARLTAALSWFGLLEMPLEVARTRMMLADAMAGYDLAPAVAEVRIAHGVFEDLGASADADAAAAWLRSAGATVARRLGPRGLSLLTKREHDVLAVLAEGLPNPEIAARLYISRRTVEHHVASILSKLGVRNRTEAAACLNRATE</sequence>
<dbReference type="GO" id="GO:0003677">
    <property type="term" value="F:DNA binding"/>
    <property type="evidence" value="ECO:0007669"/>
    <property type="project" value="UniProtKB-KW"/>
</dbReference>
<keyword evidence="2" id="KW-0238">DNA-binding</keyword>
<keyword evidence="3" id="KW-0804">Transcription</keyword>
<dbReference type="AlphaFoldDB" id="A0A4R0H3P7"/>
<dbReference type="EMBL" id="SJJZ01000005">
    <property type="protein sequence ID" value="TCC02992.1"/>
    <property type="molecule type" value="Genomic_DNA"/>
</dbReference>
<dbReference type="PANTHER" id="PTHR44688">
    <property type="entry name" value="DNA-BINDING TRANSCRIPTIONAL ACTIVATOR DEVR_DOSR"/>
    <property type="match status" value="1"/>
</dbReference>
<keyword evidence="6" id="KW-1185">Reference proteome</keyword>
<dbReference type="CDD" id="cd06170">
    <property type="entry name" value="LuxR_C_like"/>
    <property type="match status" value="1"/>
</dbReference>
<feature type="domain" description="HTH luxR-type" evidence="4">
    <location>
        <begin position="478"/>
        <end position="543"/>
    </location>
</feature>
<dbReference type="PROSITE" id="PS50043">
    <property type="entry name" value="HTH_LUXR_2"/>
    <property type="match status" value="1"/>
</dbReference>
<reference evidence="5 6" key="1">
    <citation type="submission" date="2019-02" db="EMBL/GenBank/DDBJ databases">
        <title>Kribbella capetownensis sp. nov. and Kribbella speibonae sp. nov., isolated from soil.</title>
        <authorList>
            <person name="Curtis S.M."/>
            <person name="Norton I."/>
            <person name="Everest G.J."/>
            <person name="Meyers P.R."/>
        </authorList>
    </citation>
    <scope>NUCLEOTIDE SEQUENCE [LARGE SCALE GENOMIC DNA]</scope>
    <source>
        <strain evidence="5 6">KCTC 29219</strain>
    </source>
</reference>
<organism evidence="5 6">
    <name type="scientific">Kribbella soli</name>
    <dbReference type="NCBI Taxonomy" id="1124743"/>
    <lineage>
        <taxon>Bacteria</taxon>
        <taxon>Bacillati</taxon>
        <taxon>Actinomycetota</taxon>
        <taxon>Actinomycetes</taxon>
        <taxon>Propionibacteriales</taxon>
        <taxon>Kribbellaceae</taxon>
        <taxon>Kribbella</taxon>
    </lineage>
</organism>
<dbReference type="PROSITE" id="PS00622">
    <property type="entry name" value="HTH_LUXR_1"/>
    <property type="match status" value="1"/>
</dbReference>
<evidence type="ECO:0000259" key="4">
    <source>
        <dbReference type="PROSITE" id="PS50043"/>
    </source>
</evidence>
<gene>
    <name evidence="5" type="ORF">E0H45_39010</name>
</gene>
<dbReference type="InterPro" id="IPR016032">
    <property type="entry name" value="Sig_transdc_resp-reg_C-effctor"/>
</dbReference>
<keyword evidence="1" id="KW-0805">Transcription regulation</keyword>
<protein>
    <submittedName>
        <fullName evidence="5">LuxR family transcriptional regulator</fullName>
    </submittedName>
</protein>
<name>A0A4R0H3P7_9ACTN</name>
<evidence type="ECO:0000256" key="2">
    <source>
        <dbReference type="ARBA" id="ARBA00023125"/>
    </source>
</evidence>